<sequence length="104" mass="11697">MKAPVRKIDPNVEMQTETKSELPKSTENATLSDIKSSSSREARMIKCLEPNFHNGNIIMALPRSDTGSKSYTTPEMWIECYKRNVCSSNLIESFQVSTAKYTSS</sequence>
<evidence type="ECO:0000313" key="3">
    <source>
        <dbReference type="Proteomes" id="UP001165083"/>
    </source>
</evidence>
<comment type="caution">
    <text evidence="2">The sequence shown here is derived from an EMBL/GenBank/DDBJ whole genome shotgun (WGS) entry which is preliminary data.</text>
</comment>
<protein>
    <submittedName>
        <fullName evidence="2">Unnamed protein product</fullName>
    </submittedName>
</protein>
<accession>A0A9W6XAK7</accession>
<organism evidence="2 3">
    <name type="scientific">Phytophthora lilii</name>
    <dbReference type="NCBI Taxonomy" id="2077276"/>
    <lineage>
        <taxon>Eukaryota</taxon>
        <taxon>Sar</taxon>
        <taxon>Stramenopiles</taxon>
        <taxon>Oomycota</taxon>
        <taxon>Peronosporomycetes</taxon>
        <taxon>Peronosporales</taxon>
        <taxon>Peronosporaceae</taxon>
        <taxon>Phytophthora</taxon>
    </lineage>
</organism>
<gene>
    <name evidence="2" type="ORF">Plil01_001485100</name>
</gene>
<dbReference type="AlphaFoldDB" id="A0A9W6XAK7"/>
<feature type="region of interest" description="Disordered" evidence="1">
    <location>
        <begin position="1"/>
        <end position="37"/>
    </location>
</feature>
<name>A0A9W6XAK7_9STRA</name>
<feature type="compositionally biased region" description="Polar residues" evidence="1">
    <location>
        <begin position="25"/>
        <end position="37"/>
    </location>
</feature>
<dbReference type="EMBL" id="BSXW01001227">
    <property type="protein sequence ID" value="GMF34906.1"/>
    <property type="molecule type" value="Genomic_DNA"/>
</dbReference>
<evidence type="ECO:0000313" key="2">
    <source>
        <dbReference type="EMBL" id="GMF34906.1"/>
    </source>
</evidence>
<feature type="compositionally biased region" description="Basic and acidic residues" evidence="1">
    <location>
        <begin position="1"/>
        <end position="24"/>
    </location>
</feature>
<proteinExistence type="predicted"/>
<keyword evidence="3" id="KW-1185">Reference proteome</keyword>
<dbReference type="Proteomes" id="UP001165083">
    <property type="component" value="Unassembled WGS sequence"/>
</dbReference>
<evidence type="ECO:0000256" key="1">
    <source>
        <dbReference type="SAM" id="MobiDB-lite"/>
    </source>
</evidence>
<reference evidence="2" key="1">
    <citation type="submission" date="2023-04" db="EMBL/GenBank/DDBJ databases">
        <title>Phytophthora lilii NBRC 32176.</title>
        <authorList>
            <person name="Ichikawa N."/>
            <person name="Sato H."/>
            <person name="Tonouchi N."/>
        </authorList>
    </citation>
    <scope>NUCLEOTIDE SEQUENCE</scope>
    <source>
        <strain evidence="2">NBRC 32176</strain>
    </source>
</reference>